<dbReference type="GO" id="GO:0016671">
    <property type="term" value="F:oxidoreductase activity, acting on a sulfur group of donors, disulfide as acceptor"/>
    <property type="evidence" value="ECO:0007669"/>
    <property type="project" value="InterPro"/>
</dbReference>
<dbReference type="Proteomes" id="UP000046392">
    <property type="component" value="Unplaced"/>
</dbReference>
<protein>
    <submittedName>
        <fullName evidence="5">Gamma interferon inducible lysosomal thiol reductase GILT</fullName>
    </submittedName>
</protein>
<organism evidence="4 5">
    <name type="scientific">Strongyloides papillosus</name>
    <name type="common">Intestinal threadworm</name>
    <dbReference type="NCBI Taxonomy" id="174720"/>
    <lineage>
        <taxon>Eukaryota</taxon>
        <taxon>Metazoa</taxon>
        <taxon>Ecdysozoa</taxon>
        <taxon>Nematoda</taxon>
        <taxon>Chromadorea</taxon>
        <taxon>Rhabditida</taxon>
        <taxon>Tylenchina</taxon>
        <taxon>Panagrolaimomorpha</taxon>
        <taxon>Strongyloidoidea</taxon>
        <taxon>Strongyloididae</taxon>
        <taxon>Strongyloides</taxon>
    </lineage>
</organism>
<evidence type="ECO:0000256" key="2">
    <source>
        <dbReference type="ARBA" id="ARBA00023180"/>
    </source>
</evidence>
<sequence>MVHLSFFICVFFNLLFCLCYGALTALDLPNYYGHNKNGDLNLNSKVVTVQVFGESLCPDTTNFFDYYFLRFVSEFENEIDVDISYTPFGKAYCKEVDDDFNCVCQHGQLECQLNALQNCVINIYKNFNDHFPIIHCIQEKTSIDDAASKCFSKMDEGMANLLSECAKGKEGRKLLANAGNVTSQYAAGLNFVPWIVINGEANMDAYYSGMEKAVCKELSTFTTVPSVCKSYM</sequence>
<evidence type="ECO:0000313" key="4">
    <source>
        <dbReference type="Proteomes" id="UP000046392"/>
    </source>
</evidence>
<comment type="similarity">
    <text evidence="1">Belongs to the GILT family.</text>
</comment>
<dbReference type="Pfam" id="PF03227">
    <property type="entry name" value="GILT"/>
    <property type="match status" value="1"/>
</dbReference>
<keyword evidence="4" id="KW-1185">Reference proteome</keyword>
<feature type="signal peptide" evidence="3">
    <location>
        <begin position="1"/>
        <end position="21"/>
    </location>
</feature>
<dbReference type="STRING" id="174720.A0A0N5BFK3"/>
<keyword evidence="2" id="KW-0325">Glycoprotein</keyword>
<evidence type="ECO:0000256" key="3">
    <source>
        <dbReference type="SAM" id="SignalP"/>
    </source>
</evidence>
<dbReference type="WBParaSite" id="SPAL_0000476900.1">
    <property type="protein sequence ID" value="SPAL_0000476900.1"/>
    <property type="gene ID" value="SPAL_0000476900"/>
</dbReference>
<accession>A0A0N5BFK3</accession>
<evidence type="ECO:0000313" key="5">
    <source>
        <dbReference type="WBParaSite" id="SPAL_0000476900.1"/>
    </source>
</evidence>
<name>A0A0N5BFK3_STREA</name>
<evidence type="ECO:0000256" key="1">
    <source>
        <dbReference type="ARBA" id="ARBA00005679"/>
    </source>
</evidence>
<proteinExistence type="inferred from homology"/>
<dbReference type="InterPro" id="IPR004911">
    <property type="entry name" value="Interferon-induced_GILT"/>
</dbReference>
<dbReference type="PANTHER" id="PTHR13234">
    <property type="entry name" value="GAMMA-INTERFERON INDUCIBLE LYSOSOMAL THIOL REDUCTASE GILT"/>
    <property type="match status" value="1"/>
</dbReference>
<dbReference type="AlphaFoldDB" id="A0A0N5BFK3"/>
<dbReference type="PANTHER" id="PTHR13234:SF70">
    <property type="entry name" value="GILT-LIKE PROTEIN C02D5.2"/>
    <property type="match status" value="1"/>
</dbReference>
<feature type="chain" id="PRO_5005894432" evidence="3">
    <location>
        <begin position="22"/>
        <end position="232"/>
    </location>
</feature>
<keyword evidence="3" id="KW-0732">Signal</keyword>
<reference evidence="5" key="1">
    <citation type="submission" date="2017-02" db="UniProtKB">
        <authorList>
            <consortium name="WormBaseParasite"/>
        </authorList>
    </citation>
    <scope>IDENTIFICATION</scope>
</reference>